<protein>
    <recommendedName>
        <fullName evidence="2">N-acetylmuramoyl-L-alanine amidase</fullName>
        <ecNumber evidence="2">3.5.1.28</ecNumber>
    </recommendedName>
</protein>
<dbReference type="EC" id="3.5.1.28" evidence="2"/>
<organism evidence="7 8">
    <name type="scientific">Adineta ricciae</name>
    <name type="common">Rotifer</name>
    <dbReference type="NCBI Taxonomy" id="249248"/>
    <lineage>
        <taxon>Eukaryota</taxon>
        <taxon>Metazoa</taxon>
        <taxon>Spiralia</taxon>
        <taxon>Gnathifera</taxon>
        <taxon>Rotifera</taxon>
        <taxon>Eurotatoria</taxon>
        <taxon>Bdelloidea</taxon>
        <taxon>Adinetida</taxon>
        <taxon>Adinetidae</taxon>
        <taxon>Adineta</taxon>
    </lineage>
</organism>
<feature type="transmembrane region" description="Helical" evidence="5">
    <location>
        <begin position="21"/>
        <end position="43"/>
    </location>
</feature>
<evidence type="ECO:0000256" key="2">
    <source>
        <dbReference type="ARBA" id="ARBA00011901"/>
    </source>
</evidence>
<dbReference type="GO" id="GO:0071555">
    <property type="term" value="P:cell wall organization"/>
    <property type="evidence" value="ECO:0007669"/>
    <property type="project" value="UniProtKB-KW"/>
</dbReference>
<evidence type="ECO:0000256" key="3">
    <source>
        <dbReference type="ARBA" id="ARBA00022801"/>
    </source>
</evidence>
<dbReference type="GO" id="GO:0008745">
    <property type="term" value="F:N-acetylmuramoyl-L-alanine amidase activity"/>
    <property type="evidence" value="ECO:0007669"/>
    <property type="project" value="UniProtKB-EC"/>
</dbReference>
<dbReference type="InterPro" id="IPR002502">
    <property type="entry name" value="Amidase_domain"/>
</dbReference>
<dbReference type="InterPro" id="IPR051206">
    <property type="entry name" value="NAMLAA_amidase_2"/>
</dbReference>
<dbReference type="AlphaFoldDB" id="A0A815FER5"/>
<comment type="caution">
    <text evidence="7">The sequence shown here is derived from an EMBL/GenBank/DDBJ whole genome shotgun (WGS) entry which is preliminary data.</text>
</comment>
<evidence type="ECO:0000313" key="7">
    <source>
        <dbReference type="EMBL" id="CAF1325604.1"/>
    </source>
</evidence>
<keyword evidence="5" id="KW-0812">Transmembrane</keyword>
<comment type="catalytic activity">
    <reaction evidence="1">
        <text>Hydrolyzes the link between N-acetylmuramoyl residues and L-amino acid residues in certain cell-wall glycopeptides.</text>
        <dbReference type="EC" id="3.5.1.28"/>
    </reaction>
</comment>
<dbReference type="PANTHER" id="PTHR30417">
    <property type="entry name" value="N-ACETYLMURAMOYL-L-ALANINE AMIDASE AMID"/>
    <property type="match status" value="1"/>
</dbReference>
<dbReference type="SUPFAM" id="SSF55846">
    <property type="entry name" value="N-acetylmuramoyl-L-alanine amidase-like"/>
    <property type="match status" value="1"/>
</dbReference>
<evidence type="ECO:0000256" key="4">
    <source>
        <dbReference type="ARBA" id="ARBA00023316"/>
    </source>
</evidence>
<dbReference type="Gene3D" id="3.40.80.10">
    <property type="entry name" value="Peptidoglycan recognition protein-like"/>
    <property type="match status" value="1"/>
</dbReference>
<dbReference type="GO" id="GO:0009254">
    <property type="term" value="P:peptidoglycan turnover"/>
    <property type="evidence" value="ECO:0007669"/>
    <property type="project" value="TreeGrafter"/>
</dbReference>
<keyword evidence="4" id="KW-0961">Cell wall biogenesis/degradation</keyword>
<feature type="domain" description="N-acetylmuramoyl-L-alanine amidase" evidence="6">
    <location>
        <begin position="81"/>
        <end position="225"/>
    </location>
</feature>
<dbReference type="SMART" id="SM00644">
    <property type="entry name" value="Ami_2"/>
    <property type="match status" value="1"/>
</dbReference>
<dbReference type="Pfam" id="PF01510">
    <property type="entry name" value="Amidase_2"/>
    <property type="match status" value="1"/>
</dbReference>
<dbReference type="EMBL" id="CAJNOJ010000239">
    <property type="protein sequence ID" value="CAF1325604.1"/>
    <property type="molecule type" value="Genomic_DNA"/>
</dbReference>
<dbReference type="GO" id="GO:0009253">
    <property type="term" value="P:peptidoglycan catabolic process"/>
    <property type="evidence" value="ECO:0007669"/>
    <property type="project" value="InterPro"/>
</dbReference>
<reference evidence="7" key="1">
    <citation type="submission" date="2021-02" db="EMBL/GenBank/DDBJ databases">
        <authorList>
            <person name="Nowell W R."/>
        </authorList>
    </citation>
    <scope>NUCLEOTIDE SEQUENCE</scope>
</reference>
<dbReference type="OrthoDB" id="9981941at2759"/>
<evidence type="ECO:0000259" key="6">
    <source>
        <dbReference type="SMART" id="SM00644"/>
    </source>
</evidence>
<keyword evidence="5" id="KW-1133">Transmembrane helix</keyword>
<proteinExistence type="predicted"/>
<keyword evidence="3" id="KW-0378">Hydrolase</keyword>
<evidence type="ECO:0000256" key="5">
    <source>
        <dbReference type="SAM" id="Phobius"/>
    </source>
</evidence>
<gene>
    <name evidence="7" type="ORF">EDS130_LOCUS31903</name>
</gene>
<evidence type="ECO:0000256" key="1">
    <source>
        <dbReference type="ARBA" id="ARBA00001561"/>
    </source>
</evidence>
<accession>A0A815FER5</accession>
<name>A0A815FER5_ADIRI</name>
<evidence type="ECO:0000313" key="8">
    <source>
        <dbReference type="Proteomes" id="UP000663852"/>
    </source>
</evidence>
<dbReference type="Proteomes" id="UP000663852">
    <property type="component" value="Unassembled WGS sequence"/>
</dbReference>
<dbReference type="PANTHER" id="PTHR30417:SF1">
    <property type="entry name" value="N-ACETYLMURAMOYL-L-ALANINE AMIDASE AMID"/>
    <property type="match status" value="1"/>
</dbReference>
<sequence>MYIRHHQPTVLSIFSKTVLSIVIMLATNIFSILVCLFLAHATYAFHANSSMTDDGIQSRVMLTNLATILRNAGLDVTEVSGWATRGHGQMTAVKSIICHHTAGPATGDMPSLNVIRDGTSSLAGPLAQLGLGRSGKWFVVAAGLSYHAGVVTNSALYSNANAIGIEAEGTGLPATNSGHTYWPEVQYQSYLKGVRALMKAFNVPKANVLGHKEVASPLGRKIDPNFSMDEFRNAL</sequence>
<dbReference type="InterPro" id="IPR036505">
    <property type="entry name" value="Amidase/PGRP_sf"/>
</dbReference>
<keyword evidence="5" id="KW-0472">Membrane</keyword>